<name>A0A2Z6DYC0_HYDTE</name>
<keyword evidence="3" id="KW-1185">Reference proteome</keyword>
<gene>
    <name evidence="2" type="ORF">HPTL_0988</name>
</gene>
<evidence type="ECO:0008006" key="4">
    <source>
        <dbReference type="Google" id="ProtNLM"/>
    </source>
</evidence>
<sequence>MPTIFIRDELRAAIEAATGGLCTVHYTASGQPSYFRWIPKFTLDAIDPSLGAGVHPAFVVDGVTRDGLWIGMYPGVVKNGELLSLPGVDPTTSQPYTYFVSAARACGAGFHVMTNAEWAAVALLTAKSGHQPRGNTNWGRAHDATWETARRVDNGTPGSTSGVGRTLTGTGPVTWRHDGTPAGIADIVGNVWEFTPGLRLVDGEIQILANNDAATASLFDDSAPWKAILQDGSLVAPGTTGTLKLNSPSASNNDTTAVNLGAPTIATSVTNYTGPAGDSNHSYDYCYTSFASLSAATGVTVPAIMRALALAPLSSPALAGGFWMRNNGQRYPLRGGDWINGAGAGLGALNLYYPASNAYWHLGARPAKV</sequence>
<dbReference type="KEGG" id="htl:HPTL_0988"/>
<dbReference type="EMBL" id="AP018558">
    <property type="protein sequence ID" value="BBD77255.1"/>
    <property type="molecule type" value="Genomic_DNA"/>
</dbReference>
<dbReference type="Gene3D" id="3.90.1580.10">
    <property type="entry name" value="paralog of FGE (formylglycine-generating enzyme)"/>
    <property type="match status" value="1"/>
</dbReference>
<feature type="region of interest" description="Disordered" evidence="1">
    <location>
        <begin position="151"/>
        <end position="176"/>
    </location>
</feature>
<dbReference type="Proteomes" id="UP000262004">
    <property type="component" value="Chromosome"/>
</dbReference>
<dbReference type="SUPFAM" id="SSF56436">
    <property type="entry name" value="C-type lectin-like"/>
    <property type="match status" value="1"/>
</dbReference>
<dbReference type="AlphaFoldDB" id="A0A2Z6DYC0"/>
<dbReference type="InterPro" id="IPR016187">
    <property type="entry name" value="CTDL_fold"/>
</dbReference>
<reference evidence="2 3" key="1">
    <citation type="submission" date="2018-04" db="EMBL/GenBank/DDBJ databases">
        <title>Complete genome sequence of Hydrogenophilus thermoluteolus TH-1.</title>
        <authorList>
            <person name="Arai H."/>
        </authorList>
    </citation>
    <scope>NUCLEOTIDE SEQUENCE [LARGE SCALE GENOMIC DNA]</scope>
    <source>
        <strain evidence="2 3">TH-1</strain>
    </source>
</reference>
<dbReference type="InterPro" id="IPR042095">
    <property type="entry name" value="SUMF_sf"/>
</dbReference>
<proteinExistence type="predicted"/>
<dbReference type="OrthoDB" id="9768004at2"/>
<feature type="compositionally biased region" description="Polar residues" evidence="1">
    <location>
        <begin position="156"/>
        <end position="171"/>
    </location>
</feature>
<accession>A0A2Z6DYC0</accession>
<protein>
    <recommendedName>
        <fullName evidence="4">Sulfatase-modifying factor enzyme domain-containing protein</fullName>
    </recommendedName>
</protein>
<evidence type="ECO:0000313" key="2">
    <source>
        <dbReference type="EMBL" id="BBD77255.1"/>
    </source>
</evidence>
<evidence type="ECO:0000313" key="3">
    <source>
        <dbReference type="Proteomes" id="UP000262004"/>
    </source>
</evidence>
<evidence type="ECO:0000256" key="1">
    <source>
        <dbReference type="SAM" id="MobiDB-lite"/>
    </source>
</evidence>
<organism evidence="2 3">
    <name type="scientific">Hydrogenophilus thermoluteolus</name>
    <name type="common">Pseudomonas hydrogenothermophila</name>
    <dbReference type="NCBI Taxonomy" id="297"/>
    <lineage>
        <taxon>Bacteria</taxon>
        <taxon>Pseudomonadati</taxon>
        <taxon>Pseudomonadota</taxon>
        <taxon>Hydrogenophilia</taxon>
        <taxon>Hydrogenophilales</taxon>
        <taxon>Hydrogenophilaceae</taxon>
        <taxon>Hydrogenophilus</taxon>
    </lineage>
</organism>
<dbReference type="RefSeq" id="WP_119335007.1">
    <property type="nucleotide sequence ID" value="NZ_AP018558.1"/>
</dbReference>